<name>A0A0U5FCP0_LIMRT</name>
<evidence type="ECO:0000256" key="4">
    <source>
        <dbReference type="ARBA" id="ARBA00004725"/>
    </source>
</evidence>
<dbReference type="GO" id="GO:1990663">
    <property type="term" value="F:dihydroorotate dehydrogenase (fumarate) activity"/>
    <property type="evidence" value="ECO:0007669"/>
    <property type="project" value="UniProtKB-EC"/>
</dbReference>
<evidence type="ECO:0000256" key="2">
    <source>
        <dbReference type="ARBA" id="ARBA00001917"/>
    </source>
</evidence>
<evidence type="ECO:0000256" key="8">
    <source>
        <dbReference type="ARBA" id="ARBA00011911"/>
    </source>
</evidence>
<dbReference type="GO" id="GO:0006221">
    <property type="term" value="P:pyrimidine nucleotide biosynthetic process"/>
    <property type="evidence" value="ECO:0007669"/>
    <property type="project" value="UniProtKB-KW"/>
</dbReference>
<evidence type="ECO:0000256" key="17">
    <source>
        <dbReference type="ARBA" id="ARBA00049578"/>
    </source>
</evidence>
<dbReference type="CDD" id="cd02940">
    <property type="entry name" value="DHPD_FMN"/>
    <property type="match status" value="1"/>
</dbReference>
<comment type="subcellular location">
    <subcellularLocation>
        <location evidence="3">Cytoplasm</location>
    </subcellularLocation>
</comment>
<evidence type="ECO:0000256" key="6">
    <source>
        <dbReference type="ARBA" id="ARBA00010804"/>
    </source>
</evidence>
<dbReference type="PANTHER" id="PTHR43073:SF2">
    <property type="entry name" value="DIHYDROPYRIMIDINE DEHYDROGENASE [NADP(+)]"/>
    <property type="match status" value="1"/>
</dbReference>
<comment type="cofactor">
    <cofactor evidence="2">
        <name>FMN</name>
        <dbReference type="ChEBI" id="CHEBI:58210"/>
    </cofactor>
</comment>
<evidence type="ECO:0000313" key="21">
    <source>
        <dbReference type="EMBL" id="CUR41969.1"/>
    </source>
</evidence>
<comment type="catalytic activity">
    <reaction evidence="15">
        <text>5,6-dihydrothymine + NAD(+) = thymine + NADH + H(+)</text>
        <dbReference type="Rhea" id="RHEA:28791"/>
        <dbReference type="ChEBI" id="CHEBI:15378"/>
        <dbReference type="ChEBI" id="CHEBI:17821"/>
        <dbReference type="ChEBI" id="CHEBI:27468"/>
        <dbReference type="ChEBI" id="CHEBI:57540"/>
        <dbReference type="ChEBI" id="CHEBI:57945"/>
        <dbReference type="EC" id="1.3.1.1"/>
    </reaction>
</comment>
<dbReference type="SUPFAM" id="SSF54862">
    <property type="entry name" value="4Fe-4S ferredoxins"/>
    <property type="match status" value="1"/>
</dbReference>
<comment type="subunit">
    <text evidence="7">Homodimer.</text>
</comment>
<feature type="domain" description="4Fe-4S ferredoxin-type" evidence="20">
    <location>
        <begin position="371"/>
        <end position="400"/>
    </location>
</feature>
<dbReference type="RefSeq" id="WP_339111685.1">
    <property type="nucleotide sequence ID" value="NZ_LN887698.1"/>
</dbReference>
<dbReference type="Gene3D" id="3.20.20.70">
    <property type="entry name" value="Aldolase class I"/>
    <property type="match status" value="1"/>
</dbReference>
<evidence type="ECO:0000256" key="10">
    <source>
        <dbReference type="ARBA" id="ARBA00022643"/>
    </source>
</evidence>
<dbReference type="SUPFAM" id="SSF51395">
    <property type="entry name" value="FMN-linked oxidoreductases"/>
    <property type="match status" value="1"/>
</dbReference>
<dbReference type="NCBIfam" id="NF006183">
    <property type="entry name" value="PRK08318.1"/>
    <property type="match status" value="1"/>
</dbReference>
<evidence type="ECO:0000256" key="19">
    <source>
        <dbReference type="ARBA" id="ARBA00049728"/>
    </source>
</evidence>
<keyword evidence="12 21" id="KW-0560">Oxidoreductase</keyword>
<reference evidence="21" key="1">
    <citation type="submission" date="2015-10" db="EMBL/GenBank/DDBJ databases">
        <authorList>
            <person name="Gilbert D.G."/>
        </authorList>
    </citation>
    <scope>NUCLEOTIDE SEQUENCE</scope>
    <source>
        <strain evidence="21">Lp167-67</strain>
    </source>
</reference>
<gene>
    <name evidence="21" type="ORF">LRLP16767_LRLP167_00231</name>
</gene>
<dbReference type="FunFam" id="3.20.20.70:FF:000027">
    <property type="entry name" value="Dihydropyrimidine dehydrogenase [NADP(+)]"/>
    <property type="match status" value="1"/>
</dbReference>
<comment type="function">
    <text evidence="17">Involved in pyrimidine base degradation. Catalyzes physiologically the reduction of uracil to 5,6-dihydrouracil (DHU) by using NADH as a specific cosubstrate. It also catalyzes the reverse reaction and the reduction of thymine to 5,6-dihydrothymine (DHT).</text>
</comment>
<comment type="catalytic activity">
    <reaction evidence="16">
        <text>5,6-dihydrouracil + NAD(+) = uracil + NADH + H(+)</text>
        <dbReference type="Rhea" id="RHEA:20189"/>
        <dbReference type="ChEBI" id="CHEBI:15378"/>
        <dbReference type="ChEBI" id="CHEBI:15901"/>
        <dbReference type="ChEBI" id="CHEBI:17568"/>
        <dbReference type="ChEBI" id="CHEBI:57540"/>
        <dbReference type="ChEBI" id="CHEBI:57945"/>
        <dbReference type="EC" id="1.3.1.1"/>
    </reaction>
</comment>
<protein>
    <recommendedName>
        <fullName evidence="14">Dihydrothymine dehydrogenase</fullName>
        <ecNumber evidence="19">1.3.1.1</ecNumber>
        <ecNumber evidence="8">1.3.98.1</ecNumber>
    </recommendedName>
    <alternativeName>
        <fullName evidence="13">Dihydrouracil dehydrogenase</fullName>
    </alternativeName>
</protein>
<dbReference type="PANTHER" id="PTHR43073">
    <property type="entry name" value="DIHYDROPYRIMIDINE DEHYDROGENASE [NADP(+)]"/>
    <property type="match status" value="1"/>
</dbReference>
<dbReference type="EC" id="1.3.98.1" evidence="8"/>
<dbReference type="GO" id="GO:0005737">
    <property type="term" value="C:cytoplasm"/>
    <property type="evidence" value="ECO:0007669"/>
    <property type="project" value="UniProtKB-SubCell"/>
</dbReference>
<comment type="catalytic activity">
    <reaction evidence="1">
        <text>(S)-dihydroorotate + fumarate = orotate + succinate</text>
        <dbReference type="Rhea" id="RHEA:30059"/>
        <dbReference type="ChEBI" id="CHEBI:29806"/>
        <dbReference type="ChEBI" id="CHEBI:30031"/>
        <dbReference type="ChEBI" id="CHEBI:30839"/>
        <dbReference type="ChEBI" id="CHEBI:30864"/>
        <dbReference type="EC" id="1.3.98.1"/>
    </reaction>
</comment>
<keyword evidence="9" id="KW-0285">Flavoprotein</keyword>
<evidence type="ECO:0000256" key="5">
    <source>
        <dbReference type="ARBA" id="ARBA00008008"/>
    </source>
</evidence>
<sequence length="432" mass="47679">MIKKDLSVDFLGVHFENPFCLSSSPVGNCYEMCKNAYDAGWGGIVYKTLSPTHFKIDEVSPRFDELAKEDMHFVAFKNMEQLSEHPLEQDLADMRRLKEEYPNKVLIASIMGETLEDWTNLAKLVTEAGADMIELNFSCPQMTSHTMGSDVGTNPELCKKNCEAVKRGTSLPVLAKMTPNITTMVPVVKACLEGGADGFSAINTVKSIVDVDLKKKVGLPNIDGKSSVSGLSGKAVKPIALRFLQQLRSAAGLEQLPISGIGGIETWEDAAEFILLGATTLQVTTAIMEYGYRIIDDLTNGLMHYMEEQHVDHLQDLVGLANKNIIPTNQLDRNYKVYPKIDWDKCIGCGRCFISCQDGAHQALTWDDEKRQPVFDKSKCVGCQLCALVYPVGAIKLGLVEIKPGHKGNPAEIDVGSQRLHRYHPVKANQEN</sequence>
<evidence type="ECO:0000256" key="15">
    <source>
        <dbReference type="ARBA" id="ARBA00047685"/>
    </source>
</evidence>
<evidence type="ECO:0000256" key="12">
    <source>
        <dbReference type="ARBA" id="ARBA00023002"/>
    </source>
</evidence>
<dbReference type="PROSITE" id="PS51379">
    <property type="entry name" value="4FE4S_FER_2"/>
    <property type="match status" value="2"/>
</dbReference>
<organism evidence="21">
    <name type="scientific">Limosilactobacillus reuteri</name>
    <name type="common">Lactobacillus reuteri</name>
    <dbReference type="NCBI Taxonomy" id="1598"/>
    <lineage>
        <taxon>Bacteria</taxon>
        <taxon>Bacillati</taxon>
        <taxon>Bacillota</taxon>
        <taxon>Bacilli</taxon>
        <taxon>Lactobacillales</taxon>
        <taxon>Lactobacillaceae</taxon>
        <taxon>Limosilactobacillus</taxon>
    </lineage>
</organism>
<evidence type="ECO:0000256" key="18">
    <source>
        <dbReference type="ARBA" id="ARBA00049714"/>
    </source>
</evidence>
<proteinExistence type="inferred from homology"/>
<dbReference type="InterPro" id="IPR017896">
    <property type="entry name" value="4Fe4S_Fe-S-bd"/>
</dbReference>
<comment type="similarity">
    <text evidence="5">Belongs to the dihydroorotate dehydrogenase family. Type 1 subfamily.</text>
</comment>
<keyword evidence="11" id="KW-0665">Pyrimidine biosynthesis</keyword>
<dbReference type="Gene3D" id="3.30.70.20">
    <property type="match status" value="1"/>
</dbReference>
<evidence type="ECO:0000259" key="20">
    <source>
        <dbReference type="PROSITE" id="PS51379"/>
    </source>
</evidence>
<evidence type="ECO:0000256" key="16">
    <source>
        <dbReference type="ARBA" id="ARBA00048792"/>
    </source>
</evidence>
<evidence type="ECO:0000256" key="3">
    <source>
        <dbReference type="ARBA" id="ARBA00004496"/>
    </source>
</evidence>
<accession>A0A0U5FCP0</accession>
<dbReference type="Pfam" id="PF14697">
    <property type="entry name" value="Fer4_21"/>
    <property type="match status" value="1"/>
</dbReference>
<evidence type="ECO:0000256" key="9">
    <source>
        <dbReference type="ARBA" id="ARBA00022630"/>
    </source>
</evidence>
<dbReference type="GO" id="GO:0004159">
    <property type="term" value="F:dihydropyrimidine dehydrogenase (NAD+) activity"/>
    <property type="evidence" value="ECO:0007669"/>
    <property type="project" value="UniProtKB-EC"/>
</dbReference>
<comment type="pathway">
    <text evidence="4">Pyrimidine metabolism; UMP biosynthesis via de novo pathway.</text>
</comment>
<comment type="subunit">
    <text evidence="18">Heterotetramer of 2 PreA and 2 PreT subunits.</text>
</comment>
<evidence type="ECO:0000256" key="1">
    <source>
        <dbReference type="ARBA" id="ARBA00001694"/>
    </source>
</evidence>
<evidence type="ECO:0000256" key="7">
    <source>
        <dbReference type="ARBA" id="ARBA00011738"/>
    </source>
</evidence>
<dbReference type="InterPro" id="IPR013785">
    <property type="entry name" value="Aldolase_TIM"/>
</dbReference>
<comment type="similarity">
    <text evidence="6">Belongs to the dihydropyrimidine dehydrogenase family.</text>
</comment>
<dbReference type="InterPro" id="IPR005720">
    <property type="entry name" value="Dihydroorotate_DH_cat"/>
</dbReference>
<dbReference type="EC" id="1.3.1.1" evidence="19"/>
<evidence type="ECO:0000256" key="13">
    <source>
        <dbReference type="ARBA" id="ARBA00030119"/>
    </source>
</evidence>
<dbReference type="EMBL" id="LN887698">
    <property type="protein sequence ID" value="CUR41969.1"/>
    <property type="molecule type" value="Genomic_DNA"/>
</dbReference>
<dbReference type="AlphaFoldDB" id="A0A0U5FCP0"/>
<evidence type="ECO:0000256" key="14">
    <source>
        <dbReference type="ARBA" id="ARBA00032722"/>
    </source>
</evidence>
<keyword evidence="10" id="KW-0288">FMN</keyword>
<evidence type="ECO:0000256" key="11">
    <source>
        <dbReference type="ARBA" id="ARBA00022975"/>
    </source>
</evidence>
<dbReference type="Pfam" id="PF01180">
    <property type="entry name" value="DHO_dh"/>
    <property type="match status" value="1"/>
</dbReference>
<feature type="domain" description="4Fe-4S ferredoxin-type" evidence="20">
    <location>
        <begin position="337"/>
        <end position="367"/>
    </location>
</feature>